<name>A0ABM8TBU5_9BURK</name>
<dbReference type="RefSeq" id="WP_211951821.1">
    <property type="nucleotide sequence ID" value="NZ_CAJPVI010000002.1"/>
</dbReference>
<dbReference type="Proteomes" id="UP000672657">
    <property type="component" value="Unassembled WGS sequence"/>
</dbReference>
<protein>
    <submittedName>
        <fullName evidence="1">Uncharacterized protein</fullName>
    </submittedName>
</protein>
<gene>
    <name evidence="1" type="ORF">LMG26411_00607</name>
</gene>
<evidence type="ECO:0000313" key="1">
    <source>
        <dbReference type="EMBL" id="CAG2132375.1"/>
    </source>
</evidence>
<evidence type="ECO:0000313" key="2">
    <source>
        <dbReference type="Proteomes" id="UP000672657"/>
    </source>
</evidence>
<comment type="caution">
    <text evidence="1">The sequence shown here is derived from an EMBL/GenBank/DDBJ whole genome shotgun (WGS) entry which is preliminary data.</text>
</comment>
<sequence length="130" mass="14866">MSKLFFATHQNAGHGESYFGIGFRTPERMTTREDADAKAESLNETWGKLAAQTQRDHLRLSRVSYGGFWVTPVDEFNDLTPGEVLHGSPFKQRREPVTRFQQEILDEPFQKRFQRVLDLIDAPDPATVIA</sequence>
<reference evidence="1 2" key="1">
    <citation type="submission" date="2021-03" db="EMBL/GenBank/DDBJ databases">
        <authorList>
            <person name="Peeters C."/>
        </authorList>
    </citation>
    <scope>NUCLEOTIDE SEQUENCE [LARGE SCALE GENOMIC DNA]</scope>
    <source>
        <strain evidence="1 2">LMG 26411</strain>
    </source>
</reference>
<accession>A0ABM8TBU5</accession>
<proteinExistence type="predicted"/>
<organism evidence="1 2">
    <name type="scientific">Cupriavidus numazuensis</name>
    <dbReference type="NCBI Taxonomy" id="221992"/>
    <lineage>
        <taxon>Bacteria</taxon>
        <taxon>Pseudomonadati</taxon>
        <taxon>Pseudomonadota</taxon>
        <taxon>Betaproteobacteria</taxon>
        <taxon>Burkholderiales</taxon>
        <taxon>Burkholderiaceae</taxon>
        <taxon>Cupriavidus</taxon>
    </lineage>
</organism>
<keyword evidence="2" id="KW-1185">Reference proteome</keyword>
<dbReference type="EMBL" id="CAJPVI010000002">
    <property type="protein sequence ID" value="CAG2132375.1"/>
    <property type="molecule type" value="Genomic_DNA"/>
</dbReference>